<feature type="transmembrane region" description="Helical" evidence="2">
    <location>
        <begin position="315"/>
        <end position="339"/>
    </location>
</feature>
<keyword evidence="9" id="KW-1185">Reference proteome</keyword>
<keyword evidence="2" id="KW-0472">Membrane</keyword>
<dbReference type="CDD" id="cd01949">
    <property type="entry name" value="GGDEF"/>
    <property type="match status" value="1"/>
</dbReference>
<dbReference type="PANTHER" id="PTHR44757:SF2">
    <property type="entry name" value="BIOFILM ARCHITECTURE MAINTENANCE PROTEIN MBAA"/>
    <property type="match status" value="1"/>
</dbReference>
<proteinExistence type="predicted"/>
<dbReference type="InterPro" id="IPR000014">
    <property type="entry name" value="PAS"/>
</dbReference>
<dbReference type="InterPro" id="IPR029787">
    <property type="entry name" value="Nucleotide_cyclase"/>
</dbReference>
<evidence type="ECO:0000259" key="6">
    <source>
        <dbReference type="PROSITE" id="PS50883"/>
    </source>
</evidence>
<evidence type="ECO:0000256" key="3">
    <source>
        <dbReference type="SAM" id="SignalP"/>
    </source>
</evidence>
<dbReference type="InterPro" id="IPR035919">
    <property type="entry name" value="EAL_sf"/>
</dbReference>
<dbReference type="InterPro" id="IPR001633">
    <property type="entry name" value="EAL_dom"/>
</dbReference>
<protein>
    <submittedName>
        <fullName evidence="8">EAL domain-containing protein</fullName>
    </submittedName>
</protein>
<dbReference type="SUPFAM" id="SSF141868">
    <property type="entry name" value="EAL domain-like"/>
    <property type="match status" value="1"/>
</dbReference>
<dbReference type="OrthoDB" id="9176779at2"/>
<dbReference type="NCBIfam" id="TIGR00229">
    <property type="entry name" value="sensory_box"/>
    <property type="match status" value="1"/>
</dbReference>
<gene>
    <name evidence="8" type="ORF">E1H14_10325</name>
</gene>
<dbReference type="Gene3D" id="3.20.20.450">
    <property type="entry name" value="EAL domain"/>
    <property type="match status" value="1"/>
</dbReference>
<feature type="domain" description="EAL" evidence="6">
    <location>
        <begin position="664"/>
        <end position="918"/>
    </location>
</feature>
<feature type="chain" id="PRO_5022721345" evidence="3">
    <location>
        <begin position="26"/>
        <end position="1045"/>
    </location>
</feature>
<dbReference type="PANTHER" id="PTHR44757">
    <property type="entry name" value="DIGUANYLATE CYCLASE DGCP"/>
    <property type="match status" value="1"/>
</dbReference>
<feature type="signal peptide" evidence="3">
    <location>
        <begin position="1"/>
        <end position="25"/>
    </location>
</feature>
<dbReference type="PROSITE" id="PS50887">
    <property type="entry name" value="GGDEF"/>
    <property type="match status" value="1"/>
</dbReference>
<dbReference type="CDD" id="cd01948">
    <property type="entry name" value="EAL"/>
    <property type="match status" value="1"/>
</dbReference>
<dbReference type="SMART" id="SM00086">
    <property type="entry name" value="PAC"/>
    <property type="match status" value="1"/>
</dbReference>
<comment type="caution">
    <text evidence="8">The sequence shown here is derived from an EMBL/GenBank/DDBJ whole genome shotgun (WGS) entry which is preliminary data.</text>
</comment>
<dbReference type="NCBIfam" id="TIGR00254">
    <property type="entry name" value="GGDEF"/>
    <property type="match status" value="1"/>
</dbReference>
<dbReference type="Gene3D" id="1.20.120.30">
    <property type="entry name" value="Aspartate receptor, ligand-binding domain"/>
    <property type="match status" value="1"/>
</dbReference>
<dbReference type="PROSITE" id="PS50112">
    <property type="entry name" value="PAS"/>
    <property type="match status" value="1"/>
</dbReference>
<dbReference type="SMART" id="SM00267">
    <property type="entry name" value="GGDEF"/>
    <property type="match status" value="1"/>
</dbReference>
<dbReference type="InterPro" id="IPR035965">
    <property type="entry name" value="PAS-like_dom_sf"/>
</dbReference>
<dbReference type="InterPro" id="IPR025991">
    <property type="entry name" value="Chemoreceptor_zinc-bind_dom"/>
</dbReference>
<dbReference type="Pfam" id="PF00990">
    <property type="entry name" value="GGDEF"/>
    <property type="match status" value="1"/>
</dbReference>
<evidence type="ECO:0000256" key="1">
    <source>
        <dbReference type="ARBA" id="ARBA00001946"/>
    </source>
</evidence>
<dbReference type="SUPFAM" id="SSF55785">
    <property type="entry name" value="PYP-like sensor domain (PAS domain)"/>
    <property type="match status" value="1"/>
</dbReference>
<dbReference type="Gene3D" id="3.40.190.10">
    <property type="entry name" value="Periplasmic binding protein-like II"/>
    <property type="match status" value="2"/>
</dbReference>
<dbReference type="InterPro" id="IPR000700">
    <property type="entry name" value="PAS-assoc_C"/>
</dbReference>
<dbReference type="SMART" id="SM00091">
    <property type="entry name" value="PAS"/>
    <property type="match status" value="1"/>
</dbReference>
<dbReference type="Pfam" id="PF00563">
    <property type="entry name" value="EAL"/>
    <property type="match status" value="1"/>
</dbReference>
<dbReference type="Pfam" id="PF13682">
    <property type="entry name" value="CZB"/>
    <property type="match status" value="1"/>
</dbReference>
<dbReference type="PROSITE" id="PS50883">
    <property type="entry name" value="EAL"/>
    <property type="match status" value="1"/>
</dbReference>
<keyword evidence="2" id="KW-0812">Transmembrane</keyword>
<keyword evidence="3" id="KW-0732">Signal</keyword>
<sequence length="1045" mass="118986">MVRRRLCNLLLRLVCLACLPLTSWAAVTPVHIAVLAFRPAEQVEAQWRPLAEALTATYPEYEFHLHSYNYPELNQAVARRSVDFVLTNPAHYVFLAQRFQLPDPLATLINLEGGQPVTQFGGVIVRLAERTDIQRLDQLEGLTIAAVSVESLGGYLTQAYELLKQGINPSHQVNTRATGMPHDRVIEALLAGEADVGFIRTGLIERMIAEGRLDAHALTLLNPQEPDRFPSRYSTALYPEWPITALAHVEGDIQRKVLRFLLATTENPELQAQIQFGGFDIAADYSAIYKLLRDLKFPPFDEVEPISLHQIWENYAQTLVIILGSTLLLFALLIVYLLGLTRRLRWEQRLVTEQSGVLKENADQLRLASQVFTHANEGIVIANPAGELVEVNQAFCQLTGYPEAEWLDKPPEPHSFAPAQVEFIQPIWEHFGQRGHWQGEVSGQCKDGARRCFRLSINGVENPDKDQRHVIAIFSDITAQKHYQQQLEQMAHFDALTLLPNRVLLADRLNQAMVFCQRHQRVLAVIYIDLDGFKEVNDTYGHSLGDQLLQALATRMKQTLRREDTLSRIGGDEFVAVLTEFSNVHECTQILNRLLEICSSPIMCEHHRMQVSASLGVTFYPQDEEVEADQLLRQADQAMYNAKLNGKNRYHIYDAEHDRNVRGYHQSLVEISQALEDGQFVLYYQPKVNLRSGELLGVEALIRWQHPERGLLSPFHFLPVIENHALSIEVGEWVLREAMQQYGDWLQQGQDIAISVNISAYQLQQYNFTERLFSIFNEFPQVPRSRIEIEILETSAFHDLQKTSEIIRHCNSKGVEFALDDFGTGYSSLAYLRHLPVKTLKIDQTFVMDMLDDPEDFAIMEGIYGLGIAFQREILAEGVETEAHGKMLLQLGCEMAQGYAIARPMPAKGLLPWFAQWQPFASWQNTPTLERDDLSLLYAGVEHRHWIKQLEAYLAGHHQHPPEMHAGACRFGHWLKQKLKQAPAVAIYTRLQQHHLRLHESAQKLCQLASTQAPELGPWQETFNQEARALTDLLEQLLAETDPRV</sequence>
<dbReference type="InterPro" id="IPR000160">
    <property type="entry name" value="GGDEF_dom"/>
</dbReference>
<feature type="domain" description="GGDEF" evidence="7">
    <location>
        <begin position="521"/>
        <end position="655"/>
    </location>
</feature>
<dbReference type="Pfam" id="PF12974">
    <property type="entry name" value="Phosphonate-bd"/>
    <property type="match status" value="1"/>
</dbReference>
<feature type="domain" description="PAC" evidence="5">
    <location>
        <begin position="437"/>
        <end position="489"/>
    </location>
</feature>
<feature type="domain" description="PAS" evidence="4">
    <location>
        <begin position="364"/>
        <end position="409"/>
    </location>
</feature>
<evidence type="ECO:0000259" key="4">
    <source>
        <dbReference type="PROSITE" id="PS50112"/>
    </source>
</evidence>
<dbReference type="Proteomes" id="UP000325302">
    <property type="component" value="Unassembled WGS sequence"/>
</dbReference>
<evidence type="ECO:0000313" key="9">
    <source>
        <dbReference type="Proteomes" id="UP000325302"/>
    </source>
</evidence>
<name>A0A5A9W3N2_9GAMM</name>
<dbReference type="SMART" id="SM00052">
    <property type="entry name" value="EAL"/>
    <property type="match status" value="1"/>
</dbReference>
<comment type="cofactor">
    <cofactor evidence="1">
        <name>Mg(2+)</name>
        <dbReference type="ChEBI" id="CHEBI:18420"/>
    </cofactor>
</comment>
<dbReference type="PROSITE" id="PS50113">
    <property type="entry name" value="PAC"/>
    <property type="match status" value="1"/>
</dbReference>
<dbReference type="InterPro" id="IPR043128">
    <property type="entry name" value="Rev_trsase/Diguanyl_cyclase"/>
</dbReference>
<dbReference type="Gene3D" id="3.30.70.270">
    <property type="match status" value="1"/>
</dbReference>
<evidence type="ECO:0000259" key="5">
    <source>
        <dbReference type="PROSITE" id="PS50113"/>
    </source>
</evidence>
<dbReference type="RefSeq" id="WP_149391393.1">
    <property type="nucleotide sequence ID" value="NZ_SMRS01000007.1"/>
</dbReference>
<dbReference type="EMBL" id="SMRS01000007">
    <property type="protein sequence ID" value="KAA0874161.1"/>
    <property type="molecule type" value="Genomic_DNA"/>
</dbReference>
<dbReference type="Pfam" id="PF13426">
    <property type="entry name" value="PAS_9"/>
    <property type="match status" value="1"/>
</dbReference>
<dbReference type="Gene3D" id="3.30.450.20">
    <property type="entry name" value="PAS domain"/>
    <property type="match status" value="1"/>
</dbReference>
<reference evidence="8 9" key="1">
    <citation type="submission" date="2019-03" db="EMBL/GenBank/DDBJ databases">
        <title>Nitrincola sp. nov. isolated from an Indian soda lake.</title>
        <authorList>
            <person name="Joshi A."/>
            <person name="Thite S.V."/>
            <person name="Joseph N."/>
            <person name="Dhotre D."/>
            <person name="Moorthy M."/>
            <person name="Shouche Y.S."/>
        </authorList>
    </citation>
    <scope>NUCLEOTIDE SEQUENCE [LARGE SCALE GENOMIC DNA]</scope>
    <source>
        <strain evidence="8 9">MEB193</strain>
    </source>
</reference>
<dbReference type="SUPFAM" id="SSF55073">
    <property type="entry name" value="Nucleotide cyclase"/>
    <property type="match status" value="1"/>
</dbReference>
<dbReference type="GO" id="GO:0003824">
    <property type="term" value="F:catalytic activity"/>
    <property type="evidence" value="ECO:0007669"/>
    <property type="project" value="UniProtKB-ARBA"/>
</dbReference>
<keyword evidence="2" id="KW-1133">Transmembrane helix</keyword>
<organism evidence="8 9">
    <name type="scientific">Nitrincola tapanii</name>
    <dbReference type="NCBI Taxonomy" id="1708751"/>
    <lineage>
        <taxon>Bacteria</taxon>
        <taxon>Pseudomonadati</taxon>
        <taxon>Pseudomonadota</taxon>
        <taxon>Gammaproteobacteria</taxon>
        <taxon>Oceanospirillales</taxon>
        <taxon>Oceanospirillaceae</taxon>
        <taxon>Nitrincola</taxon>
    </lineage>
</organism>
<accession>A0A5A9W3N2</accession>
<dbReference type="AlphaFoldDB" id="A0A5A9W3N2"/>
<dbReference type="FunFam" id="3.30.70.270:FF:000001">
    <property type="entry name" value="Diguanylate cyclase domain protein"/>
    <property type="match status" value="1"/>
</dbReference>
<dbReference type="InterPro" id="IPR001610">
    <property type="entry name" value="PAC"/>
</dbReference>
<dbReference type="CDD" id="cd00130">
    <property type="entry name" value="PAS"/>
    <property type="match status" value="1"/>
</dbReference>
<dbReference type="InterPro" id="IPR052155">
    <property type="entry name" value="Biofilm_reg_signaling"/>
</dbReference>
<dbReference type="SUPFAM" id="SSF53850">
    <property type="entry name" value="Periplasmic binding protein-like II"/>
    <property type="match status" value="1"/>
</dbReference>
<evidence type="ECO:0000256" key="2">
    <source>
        <dbReference type="SAM" id="Phobius"/>
    </source>
</evidence>
<evidence type="ECO:0000313" key="8">
    <source>
        <dbReference type="EMBL" id="KAA0874161.1"/>
    </source>
</evidence>
<evidence type="ECO:0000259" key="7">
    <source>
        <dbReference type="PROSITE" id="PS50887"/>
    </source>
</evidence>